<comment type="similarity">
    <text evidence="1">Belongs to the NAD(P)-dependent epimerase/dehydratase family.</text>
</comment>
<comment type="caution">
    <text evidence="3">The sequence shown here is derived from an EMBL/GenBank/DDBJ whole genome shotgun (WGS) entry which is preliminary data.</text>
</comment>
<dbReference type="AlphaFoldDB" id="A0A1F7GWJ3"/>
<organism evidence="3 4">
    <name type="scientific">Candidatus Roizmanbacteria bacterium RIFCSPHIGHO2_02_FULL_37_24</name>
    <dbReference type="NCBI Taxonomy" id="1802037"/>
    <lineage>
        <taxon>Bacteria</taxon>
        <taxon>Candidatus Roizmaniibacteriota</taxon>
    </lineage>
</organism>
<reference evidence="3 4" key="1">
    <citation type="journal article" date="2016" name="Nat. Commun.">
        <title>Thousands of microbial genomes shed light on interconnected biogeochemical processes in an aquifer system.</title>
        <authorList>
            <person name="Anantharaman K."/>
            <person name="Brown C.T."/>
            <person name="Hug L.A."/>
            <person name="Sharon I."/>
            <person name="Castelle C.J."/>
            <person name="Probst A.J."/>
            <person name="Thomas B.C."/>
            <person name="Singh A."/>
            <person name="Wilkins M.J."/>
            <person name="Karaoz U."/>
            <person name="Brodie E.L."/>
            <person name="Williams K.H."/>
            <person name="Hubbard S.S."/>
            <person name="Banfield J.F."/>
        </authorList>
    </citation>
    <scope>NUCLEOTIDE SEQUENCE [LARGE SCALE GENOMIC DNA]</scope>
</reference>
<gene>
    <name evidence="3" type="ORF">A3C24_01450</name>
</gene>
<evidence type="ECO:0000259" key="2">
    <source>
        <dbReference type="Pfam" id="PF01370"/>
    </source>
</evidence>
<accession>A0A1F7GWJ3</accession>
<sequence>MGANTKHKKTKIKSVLVTGGTGFIGSHVVDSLRDKNIDVYILARTKENFWRSDVHFIWGDIRDRSLVLELLSKVDGVIHLAGRLGTAETINNPIPSVEVNILGSLNVLDGLRENNIPAVYIAVGNYWMNNSYSITKTTAERFALMYNKEHNTQITVIRALNAFGERQKHHPVKKIIPTFILQALKNEPISIYGNGKQKMDMIYVKDLVRIICDVLLKKHNVHNSVIEAGTGKGLTVNTIAKEVIQTTHSKSIIQHVSMRPGEPKNAVVVADIKTLRQLYPRGIRFTPFKEGLRETVAWYKKNQ</sequence>
<dbReference type="SUPFAM" id="SSF51735">
    <property type="entry name" value="NAD(P)-binding Rossmann-fold domains"/>
    <property type="match status" value="1"/>
</dbReference>
<protein>
    <recommendedName>
        <fullName evidence="2">NAD-dependent epimerase/dehydratase domain-containing protein</fullName>
    </recommendedName>
</protein>
<evidence type="ECO:0000313" key="4">
    <source>
        <dbReference type="Proteomes" id="UP000177159"/>
    </source>
</evidence>
<dbReference type="Gene3D" id="3.90.25.10">
    <property type="entry name" value="UDP-galactose 4-epimerase, domain 1"/>
    <property type="match status" value="1"/>
</dbReference>
<dbReference type="InterPro" id="IPR036291">
    <property type="entry name" value="NAD(P)-bd_dom_sf"/>
</dbReference>
<feature type="domain" description="NAD-dependent epimerase/dehydratase" evidence="2">
    <location>
        <begin position="129"/>
        <end position="226"/>
    </location>
</feature>
<feature type="domain" description="NAD-dependent epimerase/dehydratase" evidence="2">
    <location>
        <begin position="15"/>
        <end position="121"/>
    </location>
</feature>
<dbReference type="EMBL" id="MFZM01000025">
    <property type="protein sequence ID" value="OGK23134.1"/>
    <property type="molecule type" value="Genomic_DNA"/>
</dbReference>
<evidence type="ECO:0000313" key="3">
    <source>
        <dbReference type="EMBL" id="OGK23134.1"/>
    </source>
</evidence>
<dbReference type="Proteomes" id="UP000177159">
    <property type="component" value="Unassembled WGS sequence"/>
</dbReference>
<dbReference type="Pfam" id="PF01370">
    <property type="entry name" value="Epimerase"/>
    <property type="match status" value="2"/>
</dbReference>
<proteinExistence type="inferred from homology"/>
<dbReference type="Gene3D" id="3.40.50.720">
    <property type="entry name" value="NAD(P)-binding Rossmann-like Domain"/>
    <property type="match status" value="2"/>
</dbReference>
<name>A0A1F7GWJ3_9BACT</name>
<dbReference type="PANTHER" id="PTHR43000">
    <property type="entry name" value="DTDP-D-GLUCOSE 4,6-DEHYDRATASE-RELATED"/>
    <property type="match status" value="1"/>
</dbReference>
<dbReference type="InterPro" id="IPR001509">
    <property type="entry name" value="Epimerase_deHydtase"/>
</dbReference>
<evidence type="ECO:0000256" key="1">
    <source>
        <dbReference type="ARBA" id="ARBA00007637"/>
    </source>
</evidence>